<dbReference type="InterPro" id="IPR050557">
    <property type="entry name" value="RTX_toxin/Mannuronan_C5-epim"/>
</dbReference>
<dbReference type="Pfam" id="PF00353">
    <property type="entry name" value="HemolysinCabind"/>
    <property type="match status" value="7"/>
</dbReference>
<name>A0ABV7AMF7_9RHOB</name>
<dbReference type="InterPro" id="IPR015943">
    <property type="entry name" value="WD40/YVTN_repeat-like_dom_sf"/>
</dbReference>
<dbReference type="PROSITE" id="PS00330">
    <property type="entry name" value="HEMOLYSIN_CALCIUM"/>
    <property type="match status" value="9"/>
</dbReference>
<protein>
    <submittedName>
        <fullName evidence="3">M10 family metallopeptidase C-terminal domain-containing protein</fullName>
    </submittedName>
</protein>
<accession>A0ABV7AMF7</accession>
<comment type="subcellular location">
    <subcellularLocation>
        <location evidence="1">Secreted</location>
    </subcellularLocation>
</comment>
<evidence type="ECO:0000256" key="2">
    <source>
        <dbReference type="ARBA" id="ARBA00022525"/>
    </source>
</evidence>
<evidence type="ECO:0000313" key="3">
    <source>
        <dbReference type="EMBL" id="MFC2970460.1"/>
    </source>
</evidence>
<dbReference type="InterPro" id="IPR018511">
    <property type="entry name" value="Hemolysin-typ_Ca-bd_CS"/>
</dbReference>
<dbReference type="SUPFAM" id="SSF63829">
    <property type="entry name" value="Calcium-dependent phosphotriesterase"/>
    <property type="match status" value="1"/>
</dbReference>
<dbReference type="PRINTS" id="PR00313">
    <property type="entry name" value="CABNDNGRPT"/>
</dbReference>
<dbReference type="Gene3D" id="2.150.10.10">
    <property type="entry name" value="Serralysin-like metalloprotease, C-terminal"/>
    <property type="match status" value="4"/>
</dbReference>
<dbReference type="RefSeq" id="WP_377835450.1">
    <property type="nucleotide sequence ID" value="NZ_JBHRSK010000021.1"/>
</dbReference>
<sequence length="809" mass="79243">MAVLQLRSVVESGQETLDNAVRDIALVDMDGGLFAYASSGADGGISAWKLEGGKTAHLADSQPFPDGLPMGQGDLTPVDVGGETRLVIGGDGSTGLAGYSLDADSGRIGALAPTALSGVAATFSTTTALAGEGAAMLFAADTGAGRIASFTVDADSCRSAAAVPGTSGVPPVMASLSHGGQDYLFTACPLSASVSSYRVGPDGAAMTLAGQTGAAWGLGIATPTALATAETPDGAYLLLGASGSSSISVMRVTARGGLVPTDHVIDTLDTRFAHIQSLQAVTVGDRAYVVAGGGDDGISLFTLLPGGKLMCLDTLADSDAASLADISALAAAHVGNEVQVLAASQSEAGLTQLAFSVADQGAEQLGGAGADTLTGGAGADLLAGGAGDDRLVGQGGDDILVGGAGSDTLTGGAGADTFVFAGDGGRDVVTDFTAGEDRLDLSQLPMFYDPARLQVETNGKGAVLDWFGQEIVLLSADRSALSRAEVLDAILAGPDRPALSTGLSLAGDSGADQLNGSGSGDALHGLAGADRLTGGSGADHLFGGLGADTLFGGPGSDTVQGGNGPDRAFLGLGDDLFSDTTQKGALAHDVVWGGGGNDTIRGGGGEDALHGQTGADHLFGQGGADHLFGDAGADRLFGGPGADTVFGGKGPDKSFLGAGDDLYRDSAQGGAAGADTVNGGAGSDQIAGGAGGDLLIGAAGDDRLDGQKGFDRLFGGGGADTLDGGPGHDVLTGGAGADTFVFAPHDGHDVVTDFVPGTDHLEFTEPGLSYAELAIHDSAAGAVVDYGDGSVLLHGLTAAELTPGDFLFS</sequence>
<keyword evidence="2" id="KW-0964">Secreted</keyword>
<comment type="caution">
    <text evidence="3">The sequence shown here is derived from an EMBL/GenBank/DDBJ whole genome shotgun (WGS) entry which is preliminary data.</text>
</comment>
<keyword evidence="4" id="KW-1185">Reference proteome</keyword>
<dbReference type="InterPro" id="IPR019405">
    <property type="entry name" value="Lactonase_7-beta_prop"/>
</dbReference>
<gene>
    <name evidence="3" type="ORF">ACFOES_20370</name>
</gene>
<dbReference type="EMBL" id="JBHRSK010000021">
    <property type="protein sequence ID" value="MFC2970460.1"/>
    <property type="molecule type" value="Genomic_DNA"/>
</dbReference>
<dbReference type="PANTHER" id="PTHR38340">
    <property type="entry name" value="S-LAYER PROTEIN"/>
    <property type="match status" value="1"/>
</dbReference>
<proteinExistence type="predicted"/>
<evidence type="ECO:0000256" key="1">
    <source>
        <dbReference type="ARBA" id="ARBA00004613"/>
    </source>
</evidence>
<evidence type="ECO:0000313" key="4">
    <source>
        <dbReference type="Proteomes" id="UP001595443"/>
    </source>
</evidence>
<dbReference type="Pfam" id="PF10282">
    <property type="entry name" value="Lactonase"/>
    <property type="match status" value="1"/>
</dbReference>
<dbReference type="PANTHER" id="PTHR38340:SF1">
    <property type="entry name" value="S-LAYER PROTEIN"/>
    <property type="match status" value="1"/>
</dbReference>
<dbReference type="InterPro" id="IPR011049">
    <property type="entry name" value="Serralysin-like_metalloprot_C"/>
</dbReference>
<dbReference type="Gene3D" id="2.130.10.10">
    <property type="entry name" value="YVTN repeat-like/Quinoprotein amine dehydrogenase"/>
    <property type="match status" value="1"/>
</dbReference>
<dbReference type="SUPFAM" id="SSF51120">
    <property type="entry name" value="beta-Roll"/>
    <property type="match status" value="4"/>
</dbReference>
<organism evidence="3 4">
    <name type="scientific">Acidimangrovimonas pyrenivorans</name>
    <dbReference type="NCBI Taxonomy" id="2030798"/>
    <lineage>
        <taxon>Bacteria</taxon>
        <taxon>Pseudomonadati</taxon>
        <taxon>Pseudomonadota</taxon>
        <taxon>Alphaproteobacteria</taxon>
        <taxon>Rhodobacterales</taxon>
        <taxon>Paracoccaceae</taxon>
        <taxon>Acidimangrovimonas</taxon>
    </lineage>
</organism>
<dbReference type="InterPro" id="IPR001343">
    <property type="entry name" value="Hemolysn_Ca-bd"/>
</dbReference>
<reference evidence="4" key="1">
    <citation type="journal article" date="2019" name="Int. J. Syst. Evol. Microbiol.">
        <title>The Global Catalogue of Microorganisms (GCM) 10K type strain sequencing project: providing services to taxonomists for standard genome sequencing and annotation.</title>
        <authorList>
            <consortium name="The Broad Institute Genomics Platform"/>
            <consortium name="The Broad Institute Genome Sequencing Center for Infectious Disease"/>
            <person name="Wu L."/>
            <person name="Ma J."/>
        </authorList>
    </citation>
    <scope>NUCLEOTIDE SEQUENCE [LARGE SCALE GENOMIC DNA]</scope>
    <source>
        <strain evidence="4">KCTC 62192</strain>
    </source>
</reference>
<dbReference type="Proteomes" id="UP001595443">
    <property type="component" value="Unassembled WGS sequence"/>
</dbReference>